<organism evidence="1 2">
    <name type="scientific">Thermomonas brevis</name>
    <dbReference type="NCBI Taxonomy" id="215691"/>
    <lineage>
        <taxon>Bacteria</taxon>
        <taxon>Pseudomonadati</taxon>
        <taxon>Pseudomonadota</taxon>
        <taxon>Gammaproteobacteria</taxon>
        <taxon>Lysobacterales</taxon>
        <taxon>Lysobacteraceae</taxon>
        <taxon>Thermomonas</taxon>
    </lineage>
</organism>
<dbReference type="KEGG" id="tbv:H9L17_13795"/>
<dbReference type="RefSeq" id="WP_187569992.1">
    <property type="nucleotide sequence ID" value="NZ_CP060711.1"/>
</dbReference>
<keyword evidence="2" id="KW-1185">Reference proteome</keyword>
<reference evidence="1 2" key="1">
    <citation type="submission" date="2020-08" db="EMBL/GenBank/DDBJ databases">
        <title>Genome sequence of Thermomonas brevis KACC 16975T.</title>
        <authorList>
            <person name="Hyun D.-W."/>
            <person name="Bae J.-W."/>
        </authorList>
    </citation>
    <scope>NUCLEOTIDE SEQUENCE [LARGE SCALE GENOMIC DNA]</scope>
    <source>
        <strain evidence="1 2">KACC 16975</strain>
    </source>
</reference>
<evidence type="ECO:0000313" key="2">
    <source>
        <dbReference type="Proteomes" id="UP000515977"/>
    </source>
</evidence>
<accession>A0A7G9QSA5</accession>
<protein>
    <submittedName>
        <fullName evidence="1">Uncharacterized protein</fullName>
    </submittedName>
</protein>
<sequence>MARITTICVIRTAAAGLVPLLLCVQGEAGQLVFSARINADEPLIEV</sequence>
<dbReference type="AlphaFoldDB" id="A0A7G9QSA5"/>
<gene>
    <name evidence="1" type="ORF">H9L17_13795</name>
</gene>
<evidence type="ECO:0000313" key="1">
    <source>
        <dbReference type="EMBL" id="QNN46230.1"/>
    </source>
</evidence>
<dbReference type="Proteomes" id="UP000515977">
    <property type="component" value="Chromosome"/>
</dbReference>
<proteinExistence type="predicted"/>
<name>A0A7G9QSA5_9GAMM</name>
<dbReference type="EMBL" id="CP060711">
    <property type="protein sequence ID" value="QNN46230.1"/>
    <property type="molecule type" value="Genomic_DNA"/>
</dbReference>